<gene>
    <name evidence="1" type="ORF">E2553_21690</name>
</gene>
<dbReference type="AlphaFoldDB" id="A0A4Y8MPZ3"/>
<evidence type="ECO:0000313" key="2">
    <source>
        <dbReference type="Proteomes" id="UP000297385"/>
    </source>
</evidence>
<comment type="caution">
    <text evidence="1">The sequence shown here is derived from an EMBL/GenBank/DDBJ whole genome shotgun (WGS) entry which is preliminary data.</text>
</comment>
<reference evidence="1 2" key="1">
    <citation type="submission" date="2019-03" db="EMBL/GenBank/DDBJ databases">
        <title>Complete Genome Sequence of Paraburkholderia dipogonis ICMP 19430T, a Nitrogen-fixing Symbiont of the South African Invasive Legume Dipogon lignosus in New Zealand.</title>
        <authorList>
            <person name="De Meyer S.E."/>
        </authorList>
    </citation>
    <scope>NUCLEOTIDE SEQUENCE [LARGE SCALE GENOMIC DNA]</scope>
    <source>
        <strain evidence="1 2">ICMP 19430</strain>
    </source>
</reference>
<organism evidence="1 2">
    <name type="scientific">Paraburkholderia dipogonis</name>
    <dbReference type="NCBI Taxonomy" id="1211383"/>
    <lineage>
        <taxon>Bacteria</taxon>
        <taxon>Pseudomonadati</taxon>
        <taxon>Pseudomonadota</taxon>
        <taxon>Betaproteobacteria</taxon>
        <taxon>Burkholderiales</taxon>
        <taxon>Burkholderiaceae</taxon>
        <taxon>Paraburkholderia</taxon>
    </lineage>
</organism>
<evidence type="ECO:0000313" key="1">
    <source>
        <dbReference type="EMBL" id="TFE39455.1"/>
    </source>
</evidence>
<sequence length="66" mass="7404">MKFSVKDEIRSDDIPGLEHAMRSVDADAKVNVDIDTKTVSVDSWLMPEEFLVAFVDEDFDATIVEA</sequence>
<dbReference type="GeneID" id="97304313"/>
<proteinExistence type="predicted"/>
<protein>
    <submittedName>
        <fullName evidence="1">Copper chaperone</fullName>
    </submittedName>
</protein>
<dbReference type="RefSeq" id="WP_134459923.1">
    <property type="nucleotide sequence ID" value="NZ_JBHMFL010000129.1"/>
</dbReference>
<accession>A0A4Y8MPZ3</accession>
<name>A0A4Y8MPZ3_9BURK</name>
<dbReference type="Proteomes" id="UP000297385">
    <property type="component" value="Unassembled WGS sequence"/>
</dbReference>
<dbReference type="EMBL" id="SNVI01000002">
    <property type="protein sequence ID" value="TFE39455.1"/>
    <property type="molecule type" value="Genomic_DNA"/>
</dbReference>